<comment type="caution">
    <text evidence="2">The sequence shown here is derived from an EMBL/GenBank/DDBJ whole genome shotgun (WGS) entry which is preliminary data.</text>
</comment>
<dbReference type="Proteomes" id="UP001279734">
    <property type="component" value="Unassembled WGS sequence"/>
</dbReference>
<organism evidence="2 3">
    <name type="scientific">Nepenthes gracilis</name>
    <name type="common">Slender pitcher plant</name>
    <dbReference type="NCBI Taxonomy" id="150966"/>
    <lineage>
        <taxon>Eukaryota</taxon>
        <taxon>Viridiplantae</taxon>
        <taxon>Streptophyta</taxon>
        <taxon>Embryophyta</taxon>
        <taxon>Tracheophyta</taxon>
        <taxon>Spermatophyta</taxon>
        <taxon>Magnoliopsida</taxon>
        <taxon>eudicotyledons</taxon>
        <taxon>Gunneridae</taxon>
        <taxon>Pentapetalae</taxon>
        <taxon>Caryophyllales</taxon>
        <taxon>Nepenthaceae</taxon>
        <taxon>Nepenthes</taxon>
    </lineage>
</organism>
<protein>
    <submittedName>
        <fullName evidence="2">Uncharacterized protein</fullName>
    </submittedName>
</protein>
<feature type="transmembrane region" description="Helical" evidence="1">
    <location>
        <begin position="14"/>
        <end position="37"/>
    </location>
</feature>
<keyword evidence="1" id="KW-0812">Transmembrane</keyword>
<reference evidence="2" key="1">
    <citation type="submission" date="2023-05" db="EMBL/GenBank/DDBJ databases">
        <title>Nepenthes gracilis genome sequencing.</title>
        <authorList>
            <person name="Fukushima K."/>
        </authorList>
    </citation>
    <scope>NUCLEOTIDE SEQUENCE</scope>
    <source>
        <strain evidence="2">SING2019-196</strain>
    </source>
</reference>
<dbReference type="AlphaFoldDB" id="A0AAD3Y704"/>
<proteinExistence type="predicted"/>
<sequence>MVALSLSSLTLKPLWLASLQFGAALTAVMMLSMHAFVQTMDNSWLAACYQPGLAGFSCCRNTPGYVLATLPNKGCRIMIVSIPFHQRVF</sequence>
<name>A0AAD3Y704_NEPGR</name>
<gene>
    <name evidence="2" type="ORF">Nepgr_030869</name>
</gene>
<accession>A0AAD3Y704</accession>
<keyword evidence="1" id="KW-1133">Transmembrane helix</keyword>
<evidence type="ECO:0000256" key="1">
    <source>
        <dbReference type="SAM" id="Phobius"/>
    </source>
</evidence>
<keyword evidence="3" id="KW-1185">Reference proteome</keyword>
<keyword evidence="1" id="KW-0472">Membrane</keyword>
<evidence type="ECO:0000313" key="2">
    <source>
        <dbReference type="EMBL" id="GMH29026.1"/>
    </source>
</evidence>
<dbReference type="EMBL" id="BSYO01000035">
    <property type="protein sequence ID" value="GMH29026.1"/>
    <property type="molecule type" value="Genomic_DNA"/>
</dbReference>
<evidence type="ECO:0000313" key="3">
    <source>
        <dbReference type="Proteomes" id="UP001279734"/>
    </source>
</evidence>